<dbReference type="RefSeq" id="WP_155344836.1">
    <property type="nucleotide sequence ID" value="NZ_BAAAHM010000023.1"/>
</dbReference>
<dbReference type="InterPro" id="IPR029058">
    <property type="entry name" value="AB_hydrolase_fold"/>
</dbReference>
<dbReference type="Gene3D" id="1.10.3020.10">
    <property type="entry name" value="alpha-amino acid ester hydrolase ( Helical cap domain)"/>
    <property type="match status" value="1"/>
</dbReference>
<dbReference type="AlphaFoldDB" id="A0A5M3XFF6"/>
<evidence type="ECO:0000313" key="3">
    <source>
        <dbReference type="EMBL" id="GES19780.1"/>
    </source>
</evidence>
<evidence type="ECO:0000313" key="4">
    <source>
        <dbReference type="Proteomes" id="UP000377595"/>
    </source>
</evidence>
<dbReference type="InterPro" id="IPR008979">
    <property type="entry name" value="Galactose-bd-like_sf"/>
</dbReference>
<evidence type="ECO:0000256" key="1">
    <source>
        <dbReference type="ARBA" id="ARBA00022801"/>
    </source>
</evidence>
<feature type="domain" description="Xaa-Pro dipeptidyl-peptidase C-terminal" evidence="2">
    <location>
        <begin position="294"/>
        <end position="492"/>
    </location>
</feature>
<dbReference type="InterPro" id="IPR013736">
    <property type="entry name" value="Xaa-Pro_dipept_C"/>
</dbReference>
<dbReference type="NCBIfam" id="TIGR00976">
    <property type="entry name" value="CocE_NonD"/>
    <property type="match status" value="1"/>
</dbReference>
<dbReference type="InterPro" id="IPR000383">
    <property type="entry name" value="Xaa-Pro-like_dom"/>
</dbReference>
<comment type="caution">
    <text evidence="3">The sequence shown here is derived from an EMBL/GenBank/DDBJ whole genome shotgun (WGS) entry which is preliminary data.</text>
</comment>
<sequence length="496" mass="54012">MNRFNLRLPGWDGTPLAVDVRLPDALYGPVPTVVTRTPYGRNRHLVEGTGWARRGFAYVVQDVRGRYDSDGVWECYRNERGDGAALADWICAQEWSDGRLIGYGGSYSGYTAWALAVERPEAVAAVVSMGPSMALHRTKFEDGVLRLAEHAAWWLERADGRTSRDGLTALLLGADPGALAHLPVIGLPDRIGANLPGWADVVLDGPHHQPKEEITERELAALPVPGLHIGGWYDLLVEETLLHWRIVGSTLTPRPPQRLVIGPWGHDLAFTGRTRYGDRDHGPHSLLDLGALQVAWLRDCLDGTARAEEQILPIGGTNWLPWPQNTTTLVLYGHPDRSLHPGQPEATLGGFVHDPGDPYPSLAPGADRKALDERSDVLRFATPSLPDPLTFTAAEVHLEVTAPVEDVDWIVRLTEHTADGRVFELARGRAGGSGRLVLSPVAATLLAGSRLRLEISGSDFPRLALVLGTGADRYTTTATASVRQHVHAARLVLETS</sequence>
<dbReference type="GO" id="GO:0008239">
    <property type="term" value="F:dipeptidyl-peptidase activity"/>
    <property type="evidence" value="ECO:0007669"/>
    <property type="project" value="InterPro"/>
</dbReference>
<accession>A0A5M3XFF6</accession>
<proteinExistence type="predicted"/>
<dbReference type="OrthoDB" id="5240615at2"/>
<dbReference type="SMART" id="SM00939">
    <property type="entry name" value="PepX_C"/>
    <property type="match status" value="1"/>
</dbReference>
<name>A0A5M3XFF6_9ACTN</name>
<protein>
    <submittedName>
        <fullName evidence="3">X-Pro dipeptidyl-peptidase</fullName>
    </submittedName>
</protein>
<dbReference type="Pfam" id="PF02129">
    <property type="entry name" value="Peptidase_S15"/>
    <property type="match status" value="1"/>
</dbReference>
<keyword evidence="1" id="KW-0378">Hydrolase</keyword>
<evidence type="ECO:0000259" key="2">
    <source>
        <dbReference type="SMART" id="SM00939"/>
    </source>
</evidence>
<keyword evidence="4" id="KW-1185">Reference proteome</keyword>
<reference evidence="3 4" key="1">
    <citation type="submission" date="2019-10" db="EMBL/GenBank/DDBJ databases">
        <title>Whole genome shotgun sequence of Acrocarpospora pleiomorpha NBRC 16267.</title>
        <authorList>
            <person name="Ichikawa N."/>
            <person name="Kimura A."/>
            <person name="Kitahashi Y."/>
            <person name="Komaki H."/>
            <person name="Oguchi A."/>
        </authorList>
    </citation>
    <scope>NUCLEOTIDE SEQUENCE [LARGE SCALE GENOMIC DNA]</scope>
    <source>
        <strain evidence="3 4">NBRC 16267</strain>
    </source>
</reference>
<dbReference type="InterPro" id="IPR005674">
    <property type="entry name" value="CocE/Ser_esterase"/>
</dbReference>
<dbReference type="SUPFAM" id="SSF53474">
    <property type="entry name" value="alpha/beta-Hydrolases"/>
    <property type="match status" value="1"/>
</dbReference>
<dbReference type="Gene3D" id="3.40.50.1820">
    <property type="entry name" value="alpha/beta hydrolase"/>
    <property type="match status" value="1"/>
</dbReference>
<dbReference type="EMBL" id="BLAF01000013">
    <property type="protein sequence ID" value="GES19780.1"/>
    <property type="molecule type" value="Genomic_DNA"/>
</dbReference>
<dbReference type="Proteomes" id="UP000377595">
    <property type="component" value="Unassembled WGS sequence"/>
</dbReference>
<dbReference type="Gene3D" id="2.60.120.260">
    <property type="entry name" value="Galactose-binding domain-like"/>
    <property type="match status" value="1"/>
</dbReference>
<organism evidence="3 4">
    <name type="scientific">Acrocarpospora pleiomorpha</name>
    <dbReference type="NCBI Taxonomy" id="90975"/>
    <lineage>
        <taxon>Bacteria</taxon>
        <taxon>Bacillati</taxon>
        <taxon>Actinomycetota</taxon>
        <taxon>Actinomycetes</taxon>
        <taxon>Streptosporangiales</taxon>
        <taxon>Streptosporangiaceae</taxon>
        <taxon>Acrocarpospora</taxon>
    </lineage>
</organism>
<gene>
    <name evidence="3" type="ORF">Aple_026760</name>
</gene>
<dbReference type="Pfam" id="PF08530">
    <property type="entry name" value="PepX_C"/>
    <property type="match status" value="1"/>
</dbReference>
<dbReference type="SUPFAM" id="SSF49785">
    <property type="entry name" value="Galactose-binding domain-like"/>
    <property type="match status" value="1"/>
</dbReference>